<dbReference type="PANTHER" id="PTHR30136:SF24">
    <property type="entry name" value="HTH-TYPE TRANSCRIPTIONAL REPRESSOR ALLR"/>
    <property type="match status" value="1"/>
</dbReference>
<dbReference type="Proteomes" id="UP000324252">
    <property type="component" value="Unassembled WGS sequence"/>
</dbReference>
<organism evidence="7 8">
    <name type="scientific">Lutimaribacter pacificus</name>
    <dbReference type="NCBI Taxonomy" id="391948"/>
    <lineage>
        <taxon>Bacteria</taxon>
        <taxon>Pseudomonadati</taxon>
        <taxon>Pseudomonadota</taxon>
        <taxon>Alphaproteobacteria</taxon>
        <taxon>Rhodobacterales</taxon>
        <taxon>Roseobacteraceae</taxon>
        <taxon>Lutimaribacter</taxon>
    </lineage>
</organism>
<dbReference type="EMBL" id="FQZZ01000004">
    <property type="protein sequence ID" value="SHK31219.1"/>
    <property type="molecule type" value="Genomic_DNA"/>
</dbReference>
<evidence type="ECO:0000256" key="1">
    <source>
        <dbReference type="ARBA" id="ARBA00023015"/>
    </source>
</evidence>
<dbReference type="AlphaFoldDB" id="A0A1H0HTK6"/>
<evidence type="ECO:0000313" key="8">
    <source>
        <dbReference type="Proteomes" id="UP000324252"/>
    </source>
</evidence>
<dbReference type="GO" id="GO:0003677">
    <property type="term" value="F:DNA binding"/>
    <property type="evidence" value="ECO:0007669"/>
    <property type="project" value="UniProtKB-KW"/>
</dbReference>
<keyword evidence="8" id="KW-1185">Reference proteome</keyword>
<gene>
    <name evidence="7" type="ORF">SAMN05444142_104288</name>
</gene>
<keyword evidence="1" id="KW-0805">Transcription regulation</keyword>
<name>A0A1H0HTK6_9RHOB</name>
<keyword evidence="2" id="KW-0238">DNA-binding</keyword>
<keyword evidence="3" id="KW-0804">Transcription</keyword>
<dbReference type="Pfam" id="PF01614">
    <property type="entry name" value="IclR_C"/>
    <property type="match status" value="1"/>
</dbReference>
<dbReference type="GO" id="GO:0045892">
    <property type="term" value="P:negative regulation of DNA-templated transcription"/>
    <property type="evidence" value="ECO:0007669"/>
    <property type="project" value="TreeGrafter"/>
</dbReference>
<dbReference type="InterPro" id="IPR029016">
    <property type="entry name" value="GAF-like_dom_sf"/>
</dbReference>
<dbReference type="Gene3D" id="3.30.450.40">
    <property type="match status" value="1"/>
</dbReference>
<protein>
    <submittedName>
        <fullName evidence="7">Transcriptional regulator, IclR family</fullName>
    </submittedName>
</protein>
<proteinExistence type="predicted"/>
<feature type="region of interest" description="Disordered" evidence="4">
    <location>
        <begin position="245"/>
        <end position="276"/>
    </location>
</feature>
<feature type="domain" description="IclR-ED" evidence="6">
    <location>
        <begin position="64"/>
        <end position="247"/>
    </location>
</feature>
<evidence type="ECO:0000313" key="7">
    <source>
        <dbReference type="EMBL" id="SHK31219.1"/>
    </source>
</evidence>
<reference evidence="7 8" key="1">
    <citation type="submission" date="2016-11" db="EMBL/GenBank/DDBJ databases">
        <authorList>
            <person name="Varghese N."/>
            <person name="Submissions S."/>
        </authorList>
    </citation>
    <scope>NUCLEOTIDE SEQUENCE [LARGE SCALE GENOMIC DNA]</scope>
    <source>
        <strain evidence="7 8">DSM 29620</strain>
    </source>
</reference>
<dbReference type="InterPro" id="IPR036388">
    <property type="entry name" value="WH-like_DNA-bd_sf"/>
</dbReference>
<evidence type="ECO:0000256" key="2">
    <source>
        <dbReference type="ARBA" id="ARBA00023125"/>
    </source>
</evidence>
<feature type="domain" description="HTH iclR-type" evidence="5">
    <location>
        <begin position="1"/>
        <end position="63"/>
    </location>
</feature>
<dbReference type="SMART" id="SM00346">
    <property type="entry name" value="HTH_ICLR"/>
    <property type="match status" value="1"/>
</dbReference>
<feature type="compositionally biased region" description="Basic and acidic residues" evidence="4">
    <location>
        <begin position="253"/>
        <end position="268"/>
    </location>
</feature>
<dbReference type="SUPFAM" id="SSF46785">
    <property type="entry name" value="Winged helix' DNA-binding domain"/>
    <property type="match status" value="1"/>
</dbReference>
<dbReference type="PANTHER" id="PTHR30136">
    <property type="entry name" value="HELIX-TURN-HELIX TRANSCRIPTIONAL REGULATOR, ICLR FAMILY"/>
    <property type="match status" value="1"/>
</dbReference>
<dbReference type="PROSITE" id="PS51077">
    <property type="entry name" value="HTH_ICLR"/>
    <property type="match status" value="1"/>
</dbReference>
<dbReference type="InterPro" id="IPR014757">
    <property type="entry name" value="Tscrpt_reg_IclR_C"/>
</dbReference>
<evidence type="ECO:0000256" key="4">
    <source>
        <dbReference type="SAM" id="MobiDB-lite"/>
    </source>
</evidence>
<evidence type="ECO:0000259" key="6">
    <source>
        <dbReference type="PROSITE" id="PS51078"/>
    </source>
</evidence>
<dbReference type="OrthoDB" id="6811967at2"/>
<dbReference type="InterPro" id="IPR005471">
    <property type="entry name" value="Tscrpt_reg_IclR_N"/>
</dbReference>
<evidence type="ECO:0000256" key="3">
    <source>
        <dbReference type="ARBA" id="ARBA00023163"/>
    </source>
</evidence>
<sequence>MGTTSKALSLLSYFSRAQPLIGLSDMARLSGLNKATVHRLMGELAQAGFVEQAGSGREYRLGPAVMRLAALREHAVPMRDVAAAVLRDLSDATGETAHFSLMQGQTLSTVAYAYSPLHGTRVTMEDAEVLMLHATGSGLAVLAYSPPGMADRVLAGPLAARTDQTITDAARIRAILDEIRAVGVAESVSGFEEDVHSHAAPVFNAEGVAMGAIAVAAPTARMDAQLAARIRAAVRTQALRLTAMLGGLTPPDYPKDERPRDAAQDDSRAVSLPAKG</sequence>
<dbReference type="PROSITE" id="PS51078">
    <property type="entry name" value="ICLR_ED"/>
    <property type="match status" value="1"/>
</dbReference>
<dbReference type="SUPFAM" id="SSF55781">
    <property type="entry name" value="GAF domain-like"/>
    <property type="match status" value="1"/>
</dbReference>
<accession>A0A1H0HTK6</accession>
<dbReference type="InterPro" id="IPR036390">
    <property type="entry name" value="WH_DNA-bd_sf"/>
</dbReference>
<evidence type="ECO:0000259" key="5">
    <source>
        <dbReference type="PROSITE" id="PS51077"/>
    </source>
</evidence>
<dbReference type="Gene3D" id="1.10.10.10">
    <property type="entry name" value="Winged helix-like DNA-binding domain superfamily/Winged helix DNA-binding domain"/>
    <property type="match status" value="1"/>
</dbReference>
<dbReference type="RefSeq" id="WP_149788325.1">
    <property type="nucleotide sequence ID" value="NZ_FNIO01000004.1"/>
</dbReference>
<dbReference type="Pfam" id="PF09339">
    <property type="entry name" value="HTH_IclR"/>
    <property type="match status" value="1"/>
</dbReference>
<dbReference type="GO" id="GO:0003700">
    <property type="term" value="F:DNA-binding transcription factor activity"/>
    <property type="evidence" value="ECO:0007669"/>
    <property type="project" value="TreeGrafter"/>
</dbReference>
<dbReference type="InterPro" id="IPR050707">
    <property type="entry name" value="HTH_MetabolicPath_Reg"/>
</dbReference>